<sequence>MAFVFLWVVGAFALDQPTESTPTVCIFPPMEFEPLFYHSREGIFWTGAAIAVLVSLVRSTLRTLIEGEGLWTVWFRLATFEHYLWIGVVGILIPSFRFLILEVPPVLAFALFLSSSGMLGPRGVIVTSTKIDGRHGPVPCTQGSVPPCRQEPPLVLGIRSQLIGPDPTELLKVSSHPASLDISEEGSSLGERRIWRELWATIALEEKDIPRGAVTPVAPAPLLPSYHSTLLAALRPLPAEGLFPPVKPGESASLLWGEHLGFSRRVSRGILGIPPRLLTSQPVTDAGHNGQALCLMHGVCAPRSHQVRREQRPMAASFQGLAELLSKGGGGFLLGGLGDVFVKAATELALLFADSSAPIIKDWFEQVMEQQDLALARRAYQLGATDEELSVLYRLSYATMLVSLACHTQGRRKRPEMTVFRAYCALNQRALPDWASSEEMLMRVNEESVHVPPNANLEALVHAVLPKTSPPPPAINPGVPTFILTQHLLQHLFGRVFFVSASLVSDS</sequence>
<protein>
    <submittedName>
        <fullName evidence="3">Uncharacterized protein</fullName>
    </submittedName>
</protein>
<dbReference type="EMBL" id="MU128945">
    <property type="protein sequence ID" value="KAF9515918.1"/>
    <property type="molecule type" value="Genomic_DNA"/>
</dbReference>
<keyword evidence="4" id="KW-1185">Reference proteome</keyword>
<gene>
    <name evidence="3" type="ORF">BS47DRAFT_1360707</name>
</gene>
<feature type="signal peptide" evidence="2">
    <location>
        <begin position="1"/>
        <end position="20"/>
    </location>
</feature>
<keyword evidence="1" id="KW-0472">Membrane</keyword>
<accession>A0A9P6DYQ7</accession>
<proteinExistence type="predicted"/>
<evidence type="ECO:0000256" key="2">
    <source>
        <dbReference type="SAM" id="SignalP"/>
    </source>
</evidence>
<name>A0A9P6DYQ7_9AGAM</name>
<evidence type="ECO:0000256" key="1">
    <source>
        <dbReference type="SAM" id="Phobius"/>
    </source>
</evidence>
<feature type="chain" id="PRO_5040413922" evidence="2">
    <location>
        <begin position="21"/>
        <end position="507"/>
    </location>
</feature>
<keyword evidence="1" id="KW-0812">Transmembrane</keyword>
<dbReference type="OrthoDB" id="2434664at2759"/>
<reference evidence="3" key="1">
    <citation type="journal article" date="2020" name="Nat. Commun.">
        <title>Large-scale genome sequencing of mycorrhizal fungi provides insights into the early evolution of symbiotic traits.</title>
        <authorList>
            <person name="Miyauchi S."/>
            <person name="Kiss E."/>
            <person name="Kuo A."/>
            <person name="Drula E."/>
            <person name="Kohler A."/>
            <person name="Sanchez-Garcia M."/>
            <person name="Morin E."/>
            <person name="Andreopoulos B."/>
            <person name="Barry K.W."/>
            <person name="Bonito G."/>
            <person name="Buee M."/>
            <person name="Carver A."/>
            <person name="Chen C."/>
            <person name="Cichocki N."/>
            <person name="Clum A."/>
            <person name="Culley D."/>
            <person name="Crous P.W."/>
            <person name="Fauchery L."/>
            <person name="Girlanda M."/>
            <person name="Hayes R.D."/>
            <person name="Keri Z."/>
            <person name="LaButti K."/>
            <person name="Lipzen A."/>
            <person name="Lombard V."/>
            <person name="Magnuson J."/>
            <person name="Maillard F."/>
            <person name="Murat C."/>
            <person name="Nolan M."/>
            <person name="Ohm R.A."/>
            <person name="Pangilinan J."/>
            <person name="Pereira M.F."/>
            <person name="Perotto S."/>
            <person name="Peter M."/>
            <person name="Pfister S."/>
            <person name="Riley R."/>
            <person name="Sitrit Y."/>
            <person name="Stielow J.B."/>
            <person name="Szollosi G."/>
            <person name="Zifcakova L."/>
            <person name="Stursova M."/>
            <person name="Spatafora J.W."/>
            <person name="Tedersoo L."/>
            <person name="Vaario L.M."/>
            <person name="Yamada A."/>
            <person name="Yan M."/>
            <person name="Wang P."/>
            <person name="Xu J."/>
            <person name="Bruns T."/>
            <person name="Baldrian P."/>
            <person name="Vilgalys R."/>
            <person name="Dunand C."/>
            <person name="Henrissat B."/>
            <person name="Grigoriev I.V."/>
            <person name="Hibbett D."/>
            <person name="Nagy L.G."/>
            <person name="Martin F.M."/>
        </authorList>
    </citation>
    <scope>NUCLEOTIDE SEQUENCE</scope>
    <source>
        <strain evidence="3">UP504</strain>
    </source>
</reference>
<dbReference type="Proteomes" id="UP000886523">
    <property type="component" value="Unassembled WGS sequence"/>
</dbReference>
<feature type="transmembrane region" description="Helical" evidence="1">
    <location>
        <begin position="44"/>
        <end position="61"/>
    </location>
</feature>
<dbReference type="AlphaFoldDB" id="A0A9P6DYQ7"/>
<organism evidence="3 4">
    <name type="scientific">Hydnum rufescens UP504</name>
    <dbReference type="NCBI Taxonomy" id="1448309"/>
    <lineage>
        <taxon>Eukaryota</taxon>
        <taxon>Fungi</taxon>
        <taxon>Dikarya</taxon>
        <taxon>Basidiomycota</taxon>
        <taxon>Agaricomycotina</taxon>
        <taxon>Agaricomycetes</taxon>
        <taxon>Cantharellales</taxon>
        <taxon>Hydnaceae</taxon>
        <taxon>Hydnum</taxon>
    </lineage>
</organism>
<evidence type="ECO:0000313" key="4">
    <source>
        <dbReference type="Proteomes" id="UP000886523"/>
    </source>
</evidence>
<feature type="transmembrane region" description="Helical" evidence="1">
    <location>
        <begin position="82"/>
        <end position="100"/>
    </location>
</feature>
<keyword evidence="2" id="KW-0732">Signal</keyword>
<keyword evidence="1" id="KW-1133">Transmembrane helix</keyword>
<evidence type="ECO:0000313" key="3">
    <source>
        <dbReference type="EMBL" id="KAF9515918.1"/>
    </source>
</evidence>
<comment type="caution">
    <text evidence="3">The sequence shown here is derived from an EMBL/GenBank/DDBJ whole genome shotgun (WGS) entry which is preliminary data.</text>
</comment>